<dbReference type="RefSeq" id="WP_252819177.1">
    <property type="nucleotide sequence ID" value="NZ_JAMXQS010000005.1"/>
</dbReference>
<keyword evidence="2" id="KW-1185">Reference proteome</keyword>
<comment type="caution">
    <text evidence="1">The sequence shown here is derived from an EMBL/GenBank/DDBJ whole genome shotgun (WGS) entry which is preliminary data.</text>
</comment>
<dbReference type="EMBL" id="JAMXQS010000005">
    <property type="protein sequence ID" value="MCO6050513.1"/>
    <property type="molecule type" value="Genomic_DNA"/>
</dbReference>
<gene>
    <name evidence="1" type="ORF">NGM99_12050</name>
</gene>
<dbReference type="Proteomes" id="UP001205906">
    <property type="component" value="Unassembled WGS sequence"/>
</dbReference>
<evidence type="ECO:0000313" key="2">
    <source>
        <dbReference type="Proteomes" id="UP001205906"/>
    </source>
</evidence>
<accession>A0ABT1C7Q4</accession>
<organism evidence="1 2">
    <name type="scientific">Mesorhizobium liriopis</name>
    <dbReference type="NCBI Taxonomy" id="2953882"/>
    <lineage>
        <taxon>Bacteria</taxon>
        <taxon>Pseudomonadati</taxon>
        <taxon>Pseudomonadota</taxon>
        <taxon>Alphaproteobacteria</taxon>
        <taxon>Hyphomicrobiales</taxon>
        <taxon>Phyllobacteriaceae</taxon>
        <taxon>Mesorhizobium</taxon>
    </lineage>
</organism>
<reference evidence="1 2" key="1">
    <citation type="submission" date="2022-06" db="EMBL/GenBank/DDBJ databases">
        <title>Mesorhizobium sp. strain RP14 Genome sequencing and assembly.</title>
        <authorList>
            <person name="Kim I."/>
        </authorList>
    </citation>
    <scope>NUCLEOTIDE SEQUENCE [LARGE SCALE GENOMIC DNA]</scope>
    <source>
        <strain evidence="2">RP14(2022)</strain>
    </source>
</reference>
<protein>
    <submittedName>
        <fullName evidence="1">Uncharacterized protein</fullName>
    </submittedName>
</protein>
<name>A0ABT1C7Q4_9HYPH</name>
<evidence type="ECO:0000313" key="1">
    <source>
        <dbReference type="EMBL" id="MCO6050513.1"/>
    </source>
</evidence>
<proteinExistence type="predicted"/>
<sequence>MSVKTPATSARKTFEVRYGNYLIKARPSVDGADGAVFMGSARLCLVTGLSQDEVISEAKRFIDNRQSSRLAARRLIPHQPQSFNIGTTEEYAEFLARQSFPDFQLSMLKAHVRSPSKSTTFGELGIAASWKGDEPYEAANLWYGRLGKQVADYLSLQLPKREDGSTIAIYALGYDAPDLDRSSDNYRYRLTMHPELAEALNQLGMG</sequence>